<organism evidence="1 2">
    <name type="scientific">Acidithiobacillus ferrooxidans (strain ATCC 23270 / DSM 14882 / CIP 104768 / NCIMB 8455)</name>
    <name type="common">Ferrobacillus ferrooxidans (strain ATCC 23270)</name>
    <dbReference type="NCBI Taxonomy" id="243159"/>
    <lineage>
        <taxon>Bacteria</taxon>
        <taxon>Pseudomonadati</taxon>
        <taxon>Pseudomonadota</taxon>
        <taxon>Acidithiobacillia</taxon>
        <taxon>Acidithiobacillales</taxon>
        <taxon>Acidithiobacillaceae</taxon>
        <taxon>Acidithiobacillus</taxon>
    </lineage>
</organism>
<sequence length="55" mass="6210">MEASGRLEMDTALGGYLDSFTVGFCHDFLYGLWQWGWQKKATPAERPSGLRPMIS</sequence>
<protein>
    <submittedName>
        <fullName evidence="1">Uncharacterized protein</fullName>
    </submittedName>
</protein>
<dbReference type="PaxDb" id="243159-AFE_3055"/>
<dbReference type="Proteomes" id="UP000001362">
    <property type="component" value="Chromosome"/>
</dbReference>
<evidence type="ECO:0000313" key="1">
    <source>
        <dbReference type="EMBL" id="ACK78043.1"/>
    </source>
</evidence>
<dbReference type="KEGG" id="afr:AFE_3055"/>
<gene>
    <name evidence="1" type="ordered locus">AFE_3055</name>
</gene>
<evidence type="ECO:0000313" key="2">
    <source>
        <dbReference type="Proteomes" id="UP000001362"/>
    </source>
</evidence>
<keyword evidence="2" id="KW-1185">Reference proteome</keyword>
<reference evidence="1 2" key="1">
    <citation type="journal article" date="2008" name="BMC Genomics">
        <title>Acidithiobacillus ferrooxidans metabolism: from genome sequence to industrial applications.</title>
        <authorList>
            <person name="Valdes J."/>
            <person name="Pedroso I."/>
            <person name="Quatrini R."/>
            <person name="Dodson R.J."/>
            <person name="Tettelin H."/>
            <person name="Blake R.II."/>
            <person name="Eisen J.A."/>
            <person name="Holmes D.S."/>
        </authorList>
    </citation>
    <scope>NUCLEOTIDE SEQUENCE [LARGE SCALE GENOMIC DNA]</scope>
    <source>
        <strain evidence="2">ATCC 23270 / DSM 14882 / CIP 104768 / NCIMB 8455</strain>
    </source>
</reference>
<dbReference type="STRING" id="243159.AFE_3055"/>
<accession>B7JA28</accession>
<dbReference type="AlphaFoldDB" id="B7JA28"/>
<dbReference type="HOGENOM" id="CLU_3021311_0_0_6"/>
<name>B7JA28_ACIF2</name>
<dbReference type="EMBL" id="CP001219">
    <property type="protein sequence ID" value="ACK78043.1"/>
    <property type="molecule type" value="Genomic_DNA"/>
</dbReference>
<proteinExistence type="predicted"/>